<dbReference type="FunFam" id="3.30.70.270:FF:000001">
    <property type="entry name" value="Diguanylate cyclase domain protein"/>
    <property type="match status" value="1"/>
</dbReference>
<dbReference type="InterPro" id="IPR000160">
    <property type="entry name" value="GGDEF_dom"/>
</dbReference>
<sequence>MNGLELIRRIRSVDEKVQIIITTAYDDNDFFIRAIEYGVNHFILKPIDHEKFLQSLQQSIYQSLLEKELEKQKQYTRTIIDFQENLICIMNDEYLLDFNLSFANFFGIKEIAKLREGKRHISDYFVEEPGYFYVKGQNEWIRSLIDRTIDFLKVKMLSQQKEEKVFLLKATSFPHEQGSYLVVFTDITALEEESRRNEFLAMKDPLTKVYNRLKFDEFFSREINRVNRYKSKFSIILFDIDYFKKINDTYGHDVGDCVLVRLCEMIQQRLRDCDIFARWGGEEFIILTPATDKKGALHLAEALRALVEKATFPMVGHVTCSFGVCEYEEGMSKEKMVKRADEALYKAKREGRNRVIVSE</sequence>
<evidence type="ECO:0000313" key="5">
    <source>
        <dbReference type="Proteomes" id="UP000248555"/>
    </source>
</evidence>
<dbReference type="GO" id="GO:0000160">
    <property type="term" value="P:phosphorelay signal transduction system"/>
    <property type="evidence" value="ECO:0007669"/>
    <property type="project" value="InterPro"/>
</dbReference>
<dbReference type="GO" id="GO:0043709">
    <property type="term" value="P:cell adhesion involved in single-species biofilm formation"/>
    <property type="evidence" value="ECO:0007669"/>
    <property type="project" value="TreeGrafter"/>
</dbReference>
<dbReference type="Gene3D" id="3.30.450.20">
    <property type="entry name" value="PAS domain"/>
    <property type="match status" value="1"/>
</dbReference>
<dbReference type="GO" id="GO:1902201">
    <property type="term" value="P:negative regulation of bacterial-type flagellum-dependent cell motility"/>
    <property type="evidence" value="ECO:0007669"/>
    <property type="project" value="TreeGrafter"/>
</dbReference>
<evidence type="ECO:0000256" key="1">
    <source>
        <dbReference type="PROSITE-ProRule" id="PRU00169"/>
    </source>
</evidence>
<dbReference type="Gene3D" id="3.30.70.270">
    <property type="match status" value="1"/>
</dbReference>
<dbReference type="PANTHER" id="PTHR45138:SF9">
    <property type="entry name" value="DIGUANYLATE CYCLASE DGCM-RELATED"/>
    <property type="match status" value="1"/>
</dbReference>
<dbReference type="Gene3D" id="3.40.50.2300">
    <property type="match status" value="1"/>
</dbReference>
<dbReference type="InterPro" id="IPR050469">
    <property type="entry name" value="Diguanylate_Cyclase"/>
</dbReference>
<evidence type="ECO:0000259" key="3">
    <source>
        <dbReference type="PROSITE" id="PS50887"/>
    </source>
</evidence>
<dbReference type="InterPro" id="IPR029787">
    <property type="entry name" value="Nucleotide_cyclase"/>
</dbReference>
<organism evidence="4 5">
    <name type="scientific">Paranoxybacillus vitaminiphilus</name>
    <dbReference type="NCBI Taxonomy" id="581036"/>
    <lineage>
        <taxon>Bacteria</taxon>
        <taxon>Bacillati</taxon>
        <taxon>Bacillota</taxon>
        <taxon>Bacilli</taxon>
        <taxon>Bacillales</taxon>
        <taxon>Anoxybacillaceae</taxon>
        <taxon>Paranoxybacillus</taxon>
    </lineage>
</organism>
<evidence type="ECO:0000313" key="4">
    <source>
        <dbReference type="EMBL" id="RAK14856.1"/>
    </source>
</evidence>
<dbReference type="CDD" id="cd01949">
    <property type="entry name" value="GGDEF"/>
    <property type="match status" value="1"/>
</dbReference>
<accession>A0A327Y477</accession>
<feature type="domain" description="Response regulatory" evidence="2">
    <location>
        <begin position="1"/>
        <end position="60"/>
    </location>
</feature>
<reference evidence="4 5" key="1">
    <citation type="submission" date="2018-06" db="EMBL/GenBank/DDBJ databases">
        <title>Genomic Encyclopedia of Type Strains, Phase III (KMG-III): the genomes of soil and plant-associated and newly described type strains.</title>
        <authorList>
            <person name="Whitman W."/>
        </authorList>
    </citation>
    <scope>NUCLEOTIDE SEQUENCE [LARGE SCALE GENOMIC DNA]</scope>
    <source>
        <strain evidence="4 5">CGMCC 1.8979</strain>
    </source>
</reference>
<dbReference type="Pfam" id="PF00072">
    <property type="entry name" value="Response_reg"/>
    <property type="match status" value="1"/>
</dbReference>
<dbReference type="SMART" id="SM00267">
    <property type="entry name" value="GGDEF"/>
    <property type="match status" value="1"/>
</dbReference>
<dbReference type="EMBL" id="QLMH01000029">
    <property type="protein sequence ID" value="RAK14856.1"/>
    <property type="molecule type" value="Genomic_DNA"/>
</dbReference>
<evidence type="ECO:0000259" key="2">
    <source>
        <dbReference type="PROSITE" id="PS50110"/>
    </source>
</evidence>
<dbReference type="Pfam" id="PF00990">
    <property type="entry name" value="GGDEF"/>
    <property type="match status" value="1"/>
</dbReference>
<dbReference type="InterPro" id="IPR043128">
    <property type="entry name" value="Rev_trsase/Diguanyl_cyclase"/>
</dbReference>
<dbReference type="NCBIfam" id="TIGR00254">
    <property type="entry name" value="GGDEF"/>
    <property type="match status" value="1"/>
</dbReference>
<dbReference type="InterPro" id="IPR001789">
    <property type="entry name" value="Sig_transdc_resp-reg_receiver"/>
</dbReference>
<feature type="domain" description="GGDEF" evidence="3">
    <location>
        <begin position="231"/>
        <end position="359"/>
    </location>
</feature>
<gene>
    <name evidence="4" type="ORF">B0I26_12911</name>
</gene>
<dbReference type="SUPFAM" id="SSF55073">
    <property type="entry name" value="Nucleotide cyclase"/>
    <property type="match status" value="1"/>
</dbReference>
<dbReference type="AlphaFoldDB" id="A0A327Y477"/>
<dbReference type="InterPro" id="IPR011006">
    <property type="entry name" value="CheY-like_superfamily"/>
</dbReference>
<dbReference type="PROSITE" id="PS50110">
    <property type="entry name" value="RESPONSE_REGULATORY"/>
    <property type="match status" value="1"/>
</dbReference>
<proteinExistence type="predicted"/>
<dbReference type="PANTHER" id="PTHR45138">
    <property type="entry name" value="REGULATORY COMPONENTS OF SENSORY TRANSDUCTION SYSTEM"/>
    <property type="match status" value="1"/>
</dbReference>
<keyword evidence="5" id="KW-1185">Reference proteome</keyword>
<dbReference type="SUPFAM" id="SSF52172">
    <property type="entry name" value="CheY-like"/>
    <property type="match status" value="1"/>
</dbReference>
<comment type="caution">
    <text evidence="4">The sequence shown here is derived from an EMBL/GenBank/DDBJ whole genome shotgun (WGS) entry which is preliminary data.</text>
</comment>
<dbReference type="GO" id="GO:0005886">
    <property type="term" value="C:plasma membrane"/>
    <property type="evidence" value="ECO:0007669"/>
    <property type="project" value="TreeGrafter"/>
</dbReference>
<dbReference type="GO" id="GO:0052621">
    <property type="term" value="F:diguanylate cyclase activity"/>
    <property type="evidence" value="ECO:0007669"/>
    <property type="project" value="TreeGrafter"/>
</dbReference>
<name>A0A327Y477_9BACL</name>
<dbReference type="PROSITE" id="PS50887">
    <property type="entry name" value="GGDEF"/>
    <property type="match status" value="1"/>
</dbReference>
<dbReference type="Proteomes" id="UP000248555">
    <property type="component" value="Unassembled WGS sequence"/>
</dbReference>
<comment type="caution">
    <text evidence="1">Lacks conserved residue(s) required for the propagation of feature annotation.</text>
</comment>
<protein>
    <submittedName>
        <fullName evidence="4">Diguanylate cyclase (GGDEF)-like protein</fullName>
    </submittedName>
</protein>